<dbReference type="SUPFAM" id="SSF57997">
    <property type="entry name" value="Tropomyosin"/>
    <property type="match status" value="1"/>
</dbReference>
<organism evidence="2 3">
    <name type="scientific">Giardia muris</name>
    <dbReference type="NCBI Taxonomy" id="5742"/>
    <lineage>
        <taxon>Eukaryota</taxon>
        <taxon>Metamonada</taxon>
        <taxon>Diplomonadida</taxon>
        <taxon>Hexamitidae</taxon>
        <taxon>Giardiinae</taxon>
        <taxon>Giardia</taxon>
    </lineage>
</organism>
<gene>
    <name evidence="2" type="ORF">GMRT_10987</name>
</gene>
<dbReference type="InterPro" id="IPR032675">
    <property type="entry name" value="LRR_dom_sf"/>
</dbReference>
<name>A0A4Z1STU5_GIAMU</name>
<feature type="coiled-coil region" evidence="1">
    <location>
        <begin position="384"/>
        <end position="467"/>
    </location>
</feature>
<reference evidence="2 3" key="1">
    <citation type="submission" date="2019-05" db="EMBL/GenBank/DDBJ databases">
        <title>The compact genome of Giardia muris reveals important steps in the evolution of intestinal protozoan parasites.</title>
        <authorList>
            <person name="Xu F."/>
            <person name="Jimenez-Gonzalez A."/>
            <person name="Einarsson E."/>
            <person name="Astvaldsson A."/>
            <person name="Peirasmaki D."/>
            <person name="Eckmann L."/>
            <person name="Andersson J.O."/>
            <person name="Svard S.G."/>
            <person name="Jerlstrom-Hultqvist J."/>
        </authorList>
    </citation>
    <scope>NUCLEOTIDE SEQUENCE [LARGE SCALE GENOMIC DNA]</scope>
    <source>
        <strain evidence="2 3">Roberts-Thomson</strain>
    </source>
</reference>
<evidence type="ECO:0000313" key="3">
    <source>
        <dbReference type="Proteomes" id="UP000315496"/>
    </source>
</evidence>
<dbReference type="Gene3D" id="3.80.10.10">
    <property type="entry name" value="Ribonuclease Inhibitor"/>
    <property type="match status" value="1"/>
</dbReference>
<dbReference type="SUPFAM" id="SSF52047">
    <property type="entry name" value="RNI-like"/>
    <property type="match status" value="1"/>
</dbReference>
<evidence type="ECO:0000256" key="1">
    <source>
        <dbReference type="SAM" id="Coils"/>
    </source>
</evidence>
<dbReference type="EMBL" id="VDLU01000001">
    <property type="protein sequence ID" value="TNJ29326.1"/>
    <property type="molecule type" value="Genomic_DNA"/>
</dbReference>
<dbReference type="Proteomes" id="UP000315496">
    <property type="component" value="Chromosome 1"/>
</dbReference>
<dbReference type="AlphaFoldDB" id="A0A4Z1STU5"/>
<comment type="caution">
    <text evidence="2">The sequence shown here is derived from an EMBL/GenBank/DDBJ whole genome shotgun (WGS) entry which is preliminary data.</text>
</comment>
<keyword evidence="3" id="KW-1185">Reference proteome</keyword>
<protein>
    <recommendedName>
        <fullName evidence="4">Leucine-rich repeat protein</fullName>
    </recommendedName>
</protein>
<keyword evidence="1" id="KW-0175">Coiled coil</keyword>
<evidence type="ECO:0000313" key="2">
    <source>
        <dbReference type="EMBL" id="TNJ29326.1"/>
    </source>
</evidence>
<evidence type="ECO:0008006" key="4">
    <source>
        <dbReference type="Google" id="ProtNLM"/>
    </source>
</evidence>
<accession>A0A4Z1STU5</accession>
<dbReference type="VEuPathDB" id="GiardiaDB:GMRT_10987"/>
<proteinExistence type="predicted"/>
<sequence length="523" mass="58566">MLAAYEHICGTEHQPPNPGVIHQLRSFSGALVLQGLSYKECRPILKTLLMYSSQLQQLLLSRLDLSSLGSTLASCLTYANNLQGLSFADCHFGPQELVHCVFETIVETSLTSLSITGCKLTDRDLISFSHILNQLPAITSLSFAHNAIKERSLKALLDALDGRALTTLDLRSCNLGSTSGQYILEYLKRYPGSLQSLLVTNNNFNAELSAQIQQQVEKGKRYVALAKLEESLCSSLHSIDSQPESDGLHPISYPHLGGSLMQSGLLDEKPTKLGKLTSQADMPSELRKYLDMLFGTATATFVFDPETFKWDYSIELVACQKIIMECQAAGRPLGLSDLSAFLERLQQIQKGIHIYNSVLRWDAEQRSLAKRALEAELQGLYGEINEKNVSIISLEERTEQLREQIVDSNKELQLLQQKTHEVTPEENLAFADLEKVEQRLNSMREKCEEATKEVTLLKEHLHTAQKRLDEQRGQIHDKSLAMYSHLPRLLQARAGYQGHLDRLLTRTSGEVERLTAELAGLME</sequence>